<accession>A0A4R0R590</accession>
<evidence type="ECO:0000313" key="1">
    <source>
        <dbReference type="EMBL" id="TCD62472.1"/>
    </source>
</evidence>
<comment type="caution">
    <text evidence="1">The sequence shown here is derived from an EMBL/GenBank/DDBJ whole genome shotgun (WGS) entry which is preliminary data.</text>
</comment>
<dbReference type="Proteomes" id="UP000292702">
    <property type="component" value="Unassembled WGS sequence"/>
</dbReference>
<evidence type="ECO:0000313" key="2">
    <source>
        <dbReference type="Proteomes" id="UP000292702"/>
    </source>
</evidence>
<dbReference type="EMBL" id="RWJN01000368">
    <property type="protein sequence ID" value="TCD62472.1"/>
    <property type="molecule type" value="Genomic_DNA"/>
</dbReference>
<dbReference type="OrthoDB" id="3543113at2759"/>
<dbReference type="SUPFAM" id="SSF52047">
    <property type="entry name" value="RNI-like"/>
    <property type="match status" value="1"/>
</dbReference>
<organism evidence="1 2">
    <name type="scientific">Steccherinum ochraceum</name>
    <dbReference type="NCBI Taxonomy" id="92696"/>
    <lineage>
        <taxon>Eukaryota</taxon>
        <taxon>Fungi</taxon>
        <taxon>Dikarya</taxon>
        <taxon>Basidiomycota</taxon>
        <taxon>Agaricomycotina</taxon>
        <taxon>Agaricomycetes</taxon>
        <taxon>Polyporales</taxon>
        <taxon>Steccherinaceae</taxon>
        <taxon>Steccherinum</taxon>
    </lineage>
</organism>
<protein>
    <recommendedName>
        <fullName evidence="3">F-box domain-containing protein</fullName>
    </recommendedName>
</protein>
<dbReference type="Gene3D" id="3.80.10.10">
    <property type="entry name" value="Ribonuclease Inhibitor"/>
    <property type="match status" value="1"/>
</dbReference>
<sequence length="576" mass="65563">MHKIFRIQELVDLIVQNLAVREVTEDPYDATYRLHPLPPEVVKDVRALGRVGRVFRESCLNALWYCQTGIAELLFMISAIASPPPLFSPDGVIVWTSISRWTLLRPLQPEDVPTILFYGSRIREMHLADRWKTDYVQLGWSSVDFPLPLGTVLFPQLRVLVWADTESSWTGWNLDFVLDGAGNKLSEMRGSISSHSRPKFMATLERQSPHLSHLSLKCYDWQENAREAIIRFARTILPSARNLRELHLLNNFQKYLNIWNVIPLLPLLRKLSLYWSCWEMSGDLDPAIPRIPISFRTLTSFTIATCGTRSLCHVLDKLTLPNLCEFHVDVTEDYAEDHRSVSIIRTILQSVLSTCADSPLRSLIVDGSIDAEHLLESPDTAQDVLGIDDLRPFMGKYPKLEVFDLRVLYPWKLGDDAVREIVRVWGPRMRLFRLDPAGGWSPTSCITFEGLEHIASNCPHLTTLGVNFAGTLPQAHVPMQSNCGTASRPSPRQNETVQHLYVGRSPIERSVVTDMARYLRSLFPNLRKIIPDDFIRTRSDWVSEEGALLRADGTQGSWNALAQKWEMAEDILNTVD</sequence>
<reference evidence="1 2" key="1">
    <citation type="submission" date="2018-11" db="EMBL/GenBank/DDBJ databases">
        <title>Genome assembly of Steccherinum ochraceum LE-BIN_3174, the white-rot fungus of the Steccherinaceae family (The Residual Polyporoid clade, Polyporales, Basidiomycota).</title>
        <authorList>
            <person name="Fedorova T.V."/>
            <person name="Glazunova O.A."/>
            <person name="Landesman E.O."/>
            <person name="Moiseenko K.V."/>
            <person name="Psurtseva N.V."/>
            <person name="Savinova O.S."/>
            <person name="Shakhova N.V."/>
            <person name="Tyazhelova T.V."/>
            <person name="Vasina D.V."/>
        </authorList>
    </citation>
    <scope>NUCLEOTIDE SEQUENCE [LARGE SCALE GENOMIC DNA]</scope>
    <source>
        <strain evidence="1 2">LE-BIN_3174</strain>
    </source>
</reference>
<keyword evidence="2" id="KW-1185">Reference proteome</keyword>
<gene>
    <name evidence="1" type="ORF">EIP91_006820</name>
</gene>
<evidence type="ECO:0008006" key="3">
    <source>
        <dbReference type="Google" id="ProtNLM"/>
    </source>
</evidence>
<dbReference type="AlphaFoldDB" id="A0A4R0R590"/>
<name>A0A4R0R590_9APHY</name>
<dbReference type="InterPro" id="IPR032675">
    <property type="entry name" value="LRR_dom_sf"/>
</dbReference>
<proteinExistence type="predicted"/>